<feature type="transmembrane region" description="Helical" evidence="15">
    <location>
        <begin position="349"/>
        <end position="368"/>
    </location>
</feature>
<keyword evidence="6" id="KW-0547">Nucleotide-binding</keyword>
<gene>
    <name evidence="17" type="ORF">S01H4_20918</name>
</gene>
<dbReference type="GO" id="GO:0140581">
    <property type="term" value="F:P-type monovalent copper transporter activity"/>
    <property type="evidence" value="ECO:0007669"/>
    <property type="project" value="UniProtKB-EC"/>
</dbReference>
<dbReference type="GO" id="GO:0012505">
    <property type="term" value="C:endomembrane system"/>
    <property type="evidence" value="ECO:0007669"/>
    <property type="project" value="UniProtKB-SubCell"/>
</dbReference>
<evidence type="ECO:0000256" key="12">
    <source>
        <dbReference type="ARBA" id="ARBA00023008"/>
    </source>
</evidence>
<proteinExistence type="predicted"/>
<keyword evidence="3" id="KW-0813">Transport</keyword>
<evidence type="ECO:0000256" key="8">
    <source>
        <dbReference type="ARBA" id="ARBA00022840"/>
    </source>
</evidence>
<feature type="non-terminal residue" evidence="17">
    <location>
        <position position="369"/>
    </location>
</feature>
<feature type="transmembrane region" description="Helical" evidence="15">
    <location>
        <begin position="222"/>
        <end position="242"/>
    </location>
</feature>
<dbReference type="Gene3D" id="1.20.1110.10">
    <property type="entry name" value="Calcium-transporting ATPase, transmembrane domain"/>
    <property type="match status" value="1"/>
</dbReference>
<evidence type="ECO:0000256" key="4">
    <source>
        <dbReference type="ARBA" id="ARBA00022692"/>
    </source>
</evidence>
<keyword evidence="14 15" id="KW-0472">Membrane</keyword>
<comment type="caution">
    <text evidence="17">The sequence shown here is derived from an EMBL/GenBank/DDBJ whole genome shotgun (WGS) entry which is preliminary data.</text>
</comment>
<dbReference type="FunFam" id="3.40.50.1000:FF:000144">
    <property type="entry name" value="copper-transporting ATPase 1 isoform X2"/>
    <property type="match status" value="1"/>
</dbReference>
<dbReference type="InterPro" id="IPR001757">
    <property type="entry name" value="P_typ_ATPase"/>
</dbReference>
<evidence type="ECO:0000313" key="17">
    <source>
        <dbReference type="EMBL" id="GAG68439.1"/>
    </source>
</evidence>
<dbReference type="EC" id="7.2.2.8" evidence="2"/>
<keyword evidence="11 15" id="KW-1133">Transmembrane helix</keyword>
<evidence type="ECO:0000256" key="5">
    <source>
        <dbReference type="ARBA" id="ARBA00022723"/>
    </source>
</evidence>
<comment type="subcellular location">
    <subcellularLocation>
        <location evidence="1">Endomembrane system</location>
        <topology evidence="1">Multi-pass membrane protein</topology>
    </subcellularLocation>
</comment>
<dbReference type="InterPro" id="IPR023214">
    <property type="entry name" value="HAD_sf"/>
</dbReference>
<organism evidence="17">
    <name type="scientific">marine sediment metagenome</name>
    <dbReference type="NCBI Taxonomy" id="412755"/>
    <lineage>
        <taxon>unclassified sequences</taxon>
        <taxon>metagenomes</taxon>
        <taxon>ecological metagenomes</taxon>
    </lineage>
</organism>
<evidence type="ECO:0000256" key="10">
    <source>
        <dbReference type="ARBA" id="ARBA00022967"/>
    </source>
</evidence>
<dbReference type="SUPFAM" id="SSF81665">
    <property type="entry name" value="Calcium ATPase, transmembrane domain M"/>
    <property type="match status" value="1"/>
</dbReference>
<evidence type="ECO:0000256" key="7">
    <source>
        <dbReference type="ARBA" id="ARBA00022796"/>
    </source>
</evidence>
<dbReference type="GO" id="GO:0016887">
    <property type="term" value="F:ATP hydrolysis activity"/>
    <property type="evidence" value="ECO:0007669"/>
    <property type="project" value="InterPro"/>
</dbReference>
<protein>
    <recommendedName>
        <fullName evidence="2">P-type Cu(+) transporter</fullName>
        <ecNumber evidence="2">7.2.2.8</ecNumber>
    </recommendedName>
</protein>
<evidence type="ECO:0000256" key="13">
    <source>
        <dbReference type="ARBA" id="ARBA00023065"/>
    </source>
</evidence>
<evidence type="ECO:0000256" key="1">
    <source>
        <dbReference type="ARBA" id="ARBA00004127"/>
    </source>
</evidence>
<dbReference type="InterPro" id="IPR023298">
    <property type="entry name" value="ATPase_P-typ_TM_dom_sf"/>
</dbReference>
<evidence type="ECO:0000256" key="2">
    <source>
        <dbReference type="ARBA" id="ARBA00012517"/>
    </source>
</evidence>
<evidence type="ECO:0000256" key="11">
    <source>
        <dbReference type="ARBA" id="ARBA00022989"/>
    </source>
</evidence>
<evidence type="ECO:0000256" key="3">
    <source>
        <dbReference type="ARBA" id="ARBA00022448"/>
    </source>
</evidence>
<dbReference type="PANTHER" id="PTHR24093:SF506">
    <property type="entry name" value="CATION-TRANSPORTING ATPASE PMA1"/>
    <property type="match status" value="1"/>
</dbReference>
<keyword evidence="4 15" id="KW-0812">Transmembrane</keyword>
<dbReference type="NCBIfam" id="TIGR01494">
    <property type="entry name" value="ATPase_P-type"/>
    <property type="match status" value="1"/>
</dbReference>
<keyword evidence="5" id="KW-0479">Metal-binding</keyword>
<dbReference type="GO" id="GO:0005886">
    <property type="term" value="C:plasma membrane"/>
    <property type="evidence" value="ECO:0007669"/>
    <property type="project" value="TreeGrafter"/>
</dbReference>
<dbReference type="GO" id="GO:0005388">
    <property type="term" value="F:P-type calcium transporter activity"/>
    <property type="evidence" value="ECO:0007669"/>
    <property type="project" value="TreeGrafter"/>
</dbReference>
<evidence type="ECO:0000256" key="6">
    <source>
        <dbReference type="ARBA" id="ARBA00022741"/>
    </source>
</evidence>
<feature type="non-terminal residue" evidence="17">
    <location>
        <position position="1"/>
    </location>
</feature>
<dbReference type="GO" id="GO:0046872">
    <property type="term" value="F:metal ion binding"/>
    <property type="evidence" value="ECO:0007669"/>
    <property type="project" value="UniProtKB-KW"/>
</dbReference>
<keyword evidence="7" id="KW-0187">Copper transport</keyword>
<evidence type="ECO:0000256" key="9">
    <source>
        <dbReference type="ARBA" id="ARBA00022842"/>
    </source>
</evidence>
<feature type="transmembrane region" description="Helical" evidence="15">
    <location>
        <begin position="283"/>
        <end position="302"/>
    </location>
</feature>
<name>X0ZGJ8_9ZZZZ</name>
<dbReference type="SUPFAM" id="SSF56784">
    <property type="entry name" value="HAD-like"/>
    <property type="match status" value="1"/>
</dbReference>
<sequence length="369" mass="42048">RIGVKESVDICKSAGIKVVMITGDHPATAKTIASEMGIFKDRDLVVEGSEIKELRHKFFKEVSVFARVEPLDKEIIVRNYQKEDKVVAMTGDGINDALALKLANAGIAMGITGTDIAKETADMIISDDNFTSIEKGVRIGRGLFSKIRTIIYFFICLNIMEAAIFFGYEFYPGFDIFKSNWQHIYIFGIVHSLPSLALVVDTHPKDIMNEPPRNEEEILNKYMWLMLLIQAFLMGIGLVLAIELTRNGIIPLNGWNTNEFFQLSYIPHNTSHKELSDMKARTMFMTTLYIVETFFIWTIRRPNKSLIKSFKEEFSIILVIISLVTISLHILVIMFSYELNKSINETLGLNFQLNFMFLSATDWLICILL</sequence>
<feature type="domain" description="Cation-transporting P-type ATPase C-terminal" evidence="16">
    <location>
        <begin position="189"/>
        <end position="369"/>
    </location>
</feature>
<reference evidence="17" key="1">
    <citation type="journal article" date="2014" name="Front. Microbiol.">
        <title>High frequency of phylogenetically diverse reductive dehalogenase-homologous genes in deep subseafloor sedimentary metagenomes.</title>
        <authorList>
            <person name="Kawai M."/>
            <person name="Futagami T."/>
            <person name="Toyoda A."/>
            <person name="Takaki Y."/>
            <person name="Nishi S."/>
            <person name="Hori S."/>
            <person name="Arai W."/>
            <person name="Tsubouchi T."/>
            <person name="Morono Y."/>
            <person name="Uchiyama I."/>
            <person name="Ito T."/>
            <person name="Fujiyama A."/>
            <person name="Inagaki F."/>
            <person name="Takami H."/>
        </authorList>
    </citation>
    <scope>NUCLEOTIDE SEQUENCE</scope>
    <source>
        <strain evidence="17">Expedition CK06-06</strain>
    </source>
</reference>
<dbReference type="AlphaFoldDB" id="X0ZGJ8"/>
<keyword evidence="12" id="KW-0186">Copper</keyword>
<dbReference type="EMBL" id="BART01009440">
    <property type="protein sequence ID" value="GAG68439.1"/>
    <property type="molecule type" value="Genomic_DNA"/>
</dbReference>
<keyword evidence="9" id="KW-0460">Magnesium</keyword>
<feature type="transmembrane region" description="Helical" evidence="15">
    <location>
        <begin position="150"/>
        <end position="171"/>
    </location>
</feature>
<accession>X0ZGJ8</accession>
<dbReference type="InterPro" id="IPR006068">
    <property type="entry name" value="ATPase_P-typ_cation-transptr_C"/>
</dbReference>
<evidence type="ECO:0000259" key="16">
    <source>
        <dbReference type="Pfam" id="PF00689"/>
    </source>
</evidence>
<keyword evidence="8" id="KW-0067">ATP-binding</keyword>
<dbReference type="Pfam" id="PF00702">
    <property type="entry name" value="Hydrolase"/>
    <property type="match status" value="1"/>
</dbReference>
<feature type="transmembrane region" description="Helical" evidence="15">
    <location>
        <begin position="314"/>
        <end position="337"/>
    </location>
</feature>
<dbReference type="InterPro" id="IPR036412">
    <property type="entry name" value="HAD-like_sf"/>
</dbReference>
<evidence type="ECO:0000256" key="14">
    <source>
        <dbReference type="ARBA" id="ARBA00023136"/>
    </source>
</evidence>
<dbReference type="Pfam" id="PF00689">
    <property type="entry name" value="Cation_ATPase_C"/>
    <property type="match status" value="1"/>
</dbReference>
<dbReference type="Gene3D" id="3.40.50.1000">
    <property type="entry name" value="HAD superfamily/HAD-like"/>
    <property type="match status" value="1"/>
</dbReference>
<keyword evidence="13" id="KW-0406">Ion transport</keyword>
<dbReference type="PRINTS" id="PR00119">
    <property type="entry name" value="CATATPASE"/>
</dbReference>
<feature type="transmembrane region" description="Helical" evidence="15">
    <location>
        <begin position="183"/>
        <end position="201"/>
    </location>
</feature>
<dbReference type="PANTHER" id="PTHR24093">
    <property type="entry name" value="CATION TRANSPORTING ATPASE"/>
    <property type="match status" value="1"/>
</dbReference>
<keyword evidence="10" id="KW-1278">Translocase</keyword>
<evidence type="ECO:0000256" key="15">
    <source>
        <dbReference type="SAM" id="Phobius"/>
    </source>
</evidence>
<dbReference type="GO" id="GO:0005524">
    <property type="term" value="F:ATP binding"/>
    <property type="evidence" value="ECO:0007669"/>
    <property type="project" value="UniProtKB-KW"/>
</dbReference>